<dbReference type="AlphaFoldDB" id="A0A0E0CMC9"/>
<sequence length="268" mass="28660">MAPTWRLRGSHAGWREEEEGGDRDGRRTAAEFTGARQDDYGQGGAHRIGEWRKRGRANGSDRAGRASLPPSASGQGRERERSNQRRKKGDGVVERGLCPFHFRRHGGSGGIKGDSRRSQGGDSKRKLGYLFSGILGGVKEGFKVDSVFLESGQVFGKISCDSYHVEGDTCESSSPTAASFVIHVPCRSSSPTVASSTVHATSELVAGGCVLRRLDELPKYVLVVLRADDGGEDSIFALYFLICRRVCAGLLLQCASAGAAGEELAVVG</sequence>
<evidence type="ECO:0000313" key="2">
    <source>
        <dbReference type="EnsemblPlants" id="OMERI02G21180.1"/>
    </source>
</evidence>
<feature type="region of interest" description="Disordered" evidence="1">
    <location>
        <begin position="1"/>
        <end position="122"/>
    </location>
</feature>
<reference evidence="2" key="1">
    <citation type="submission" date="2015-04" db="UniProtKB">
        <authorList>
            <consortium name="EnsemblPlants"/>
        </authorList>
    </citation>
    <scope>IDENTIFICATION</scope>
</reference>
<dbReference type="EnsemblPlants" id="OMERI02G21180.1">
    <property type="protein sequence ID" value="OMERI02G21180.1"/>
    <property type="gene ID" value="OMERI02G21180"/>
</dbReference>
<feature type="compositionally biased region" description="Basic and acidic residues" evidence="1">
    <location>
        <begin position="113"/>
        <end position="122"/>
    </location>
</feature>
<evidence type="ECO:0000256" key="1">
    <source>
        <dbReference type="SAM" id="MobiDB-lite"/>
    </source>
</evidence>
<proteinExistence type="predicted"/>
<protein>
    <submittedName>
        <fullName evidence="2">Uncharacterized protein</fullName>
    </submittedName>
</protein>
<reference evidence="2" key="2">
    <citation type="submission" date="2018-05" db="EMBL/GenBank/DDBJ databases">
        <title>OmerRS3 (Oryza meridionalis Reference Sequence Version 3).</title>
        <authorList>
            <person name="Zhang J."/>
            <person name="Kudrna D."/>
            <person name="Lee S."/>
            <person name="Talag J."/>
            <person name="Welchert J."/>
            <person name="Wing R.A."/>
        </authorList>
    </citation>
    <scope>NUCLEOTIDE SEQUENCE [LARGE SCALE GENOMIC DNA]</scope>
    <source>
        <strain evidence="2">cv. OR44</strain>
    </source>
</reference>
<feature type="compositionally biased region" description="Basic and acidic residues" evidence="1">
    <location>
        <begin position="76"/>
        <end position="93"/>
    </location>
</feature>
<evidence type="ECO:0000313" key="3">
    <source>
        <dbReference type="Proteomes" id="UP000008021"/>
    </source>
</evidence>
<accession>A0A0E0CMC9</accession>
<organism evidence="2">
    <name type="scientific">Oryza meridionalis</name>
    <dbReference type="NCBI Taxonomy" id="40149"/>
    <lineage>
        <taxon>Eukaryota</taxon>
        <taxon>Viridiplantae</taxon>
        <taxon>Streptophyta</taxon>
        <taxon>Embryophyta</taxon>
        <taxon>Tracheophyta</taxon>
        <taxon>Spermatophyta</taxon>
        <taxon>Magnoliopsida</taxon>
        <taxon>Liliopsida</taxon>
        <taxon>Poales</taxon>
        <taxon>Poaceae</taxon>
        <taxon>BOP clade</taxon>
        <taxon>Oryzoideae</taxon>
        <taxon>Oryzeae</taxon>
        <taxon>Oryzinae</taxon>
        <taxon>Oryza</taxon>
    </lineage>
</organism>
<name>A0A0E0CMC9_9ORYZ</name>
<dbReference type="Proteomes" id="UP000008021">
    <property type="component" value="Chromosome 2"/>
</dbReference>
<keyword evidence="3" id="KW-1185">Reference proteome</keyword>
<dbReference type="HOGENOM" id="CLU_1039681_0_0_1"/>
<dbReference type="Gramene" id="OMERI02G21180.1">
    <property type="protein sequence ID" value="OMERI02G21180.1"/>
    <property type="gene ID" value="OMERI02G21180"/>
</dbReference>